<dbReference type="SUPFAM" id="SSF56059">
    <property type="entry name" value="Glutathione synthetase ATP-binding domain-like"/>
    <property type="match status" value="1"/>
</dbReference>
<dbReference type="InterPro" id="IPR051549">
    <property type="entry name" value="PEP_Utilizing_Enz"/>
</dbReference>
<dbReference type="Pfam" id="PF01326">
    <property type="entry name" value="PPDK_N"/>
    <property type="match status" value="1"/>
</dbReference>
<feature type="domain" description="Pyruvate phosphate dikinase AMP/ATP-binding" evidence="2">
    <location>
        <begin position="67"/>
        <end position="264"/>
    </location>
</feature>
<dbReference type="InterPro" id="IPR013815">
    <property type="entry name" value="ATP_grasp_subdomain_1"/>
</dbReference>
<dbReference type="SUPFAM" id="SSF52009">
    <property type="entry name" value="Phosphohistidine domain"/>
    <property type="match status" value="1"/>
</dbReference>
<evidence type="ECO:0000313" key="4">
    <source>
        <dbReference type="Proteomes" id="UP001589734"/>
    </source>
</evidence>
<dbReference type="EMBL" id="JBHLYW010000009">
    <property type="protein sequence ID" value="MFC0078214.1"/>
    <property type="molecule type" value="Genomic_DNA"/>
</dbReference>
<dbReference type="InterPro" id="IPR002192">
    <property type="entry name" value="PPDK_AMP/ATP-bd"/>
</dbReference>
<dbReference type="Pfam" id="PF00391">
    <property type="entry name" value="PEP-utilizers"/>
    <property type="match status" value="1"/>
</dbReference>
<dbReference type="RefSeq" id="WP_379682256.1">
    <property type="nucleotide sequence ID" value="NZ_JBHLYW010000009.1"/>
</dbReference>
<name>A0ABV6BRZ0_9FLAO</name>
<evidence type="ECO:0000313" key="3">
    <source>
        <dbReference type="EMBL" id="MFC0078214.1"/>
    </source>
</evidence>
<dbReference type="PANTHER" id="PTHR43615">
    <property type="entry name" value="PHOSPHOENOLPYRUVATE SYNTHASE-RELATED"/>
    <property type="match status" value="1"/>
</dbReference>
<comment type="caution">
    <text evidence="3">The sequence shown here is derived from an EMBL/GenBank/DDBJ whole genome shotgun (WGS) entry which is preliminary data.</text>
</comment>
<keyword evidence="4" id="KW-1185">Reference proteome</keyword>
<dbReference type="Gene3D" id="3.50.30.10">
    <property type="entry name" value="Phosphohistidine domain"/>
    <property type="match status" value="1"/>
</dbReference>
<reference evidence="3 4" key="1">
    <citation type="submission" date="2024-09" db="EMBL/GenBank/DDBJ databases">
        <authorList>
            <person name="Sun Q."/>
            <person name="Mori K."/>
        </authorList>
    </citation>
    <scope>NUCLEOTIDE SEQUENCE [LARGE SCALE GENOMIC DNA]</scope>
    <source>
        <strain evidence="3 4">CGMCC 1.12926</strain>
    </source>
</reference>
<evidence type="ECO:0000259" key="2">
    <source>
        <dbReference type="Pfam" id="PF01326"/>
    </source>
</evidence>
<protein>
    <submittedName>
        <fullName evidence="3">PEP/pyruvate-binding domain-containing protein</fullName>
    </submittedName>
</protein>
<dbReference type="Gene3D" id="3.30.470.20">
    <property type="entry name" value="ATP-grasp fold, B domain"/>
    <property type="match status" value="1"/>
</dbReference>
<dbReference type="Gene3D" id="3.30.1490.20">
    <property type="entry name" value="ATP-grasp fold, A domain"/>
    <property type="match status" value="1"/>
</dbReference>
<gene>
    <name evidence="3" type="ORF">ACFFLS_14275</name>
</gene>
<proteinExistence type="predicted"/>
<feature type="domain" description="PEP-utilising enzyme mobile" evidence="1">
    <location>
        <begin position="745"/>
        <end position="814"/>
    </location>
</feature>
<accession>A0ABV6BRZ0</accession>
<organism evidence="3 4">
    <name type="scientific">Flavobacterium procerum</name>
    <dbReference type="NCBI Taxonomy" id="1455569"/>
    <lineage>
        <taxon>Bacteria</taxon>
        <taxon>Pseudomonadati</taxon>
        <taxon>Bacteroidota</taxon>
        <taxon>Flavobacteriia</taxon>
        <taxon>Flavobacteriales</taxon>
        <taxon>Flavobacteriaceae</taxon>
        <taxon>Flavobacterium</taxon>
    </lineage>
</organism>
<dbReference type="InterPro" id="IPR008279">
    <property type="entry name" value="PEP-util_enz_mobile_dom"/>
</dbReference>
<dbReference type="Proteomes" id="UP001589734">
    <property type="component" value="Unassembled WGS sequence"/>
</dbReference>
<dbReference type="PANTHER" id="PTHR43615:SF1">
    <property type="entry name" value="PPDK_N DOMAIN-CONTAINING PROTEIN"/>
    <property type="match status" value="1"/>
</dbReference>
<dbReference type="InterPro" id="IPR036637">
    <property type="entry name" value="Phosphohistidine_dom_sf"/>
</dbReference>
<sequence length="823" mass="93250">MMMNYYSYLDIPDLSFGGKADGLAFLVKEGFDVPPFFIIPNEAIQNVISGGLQAESLFKEWRSDANPDKDSLWALRSSAGAEDGTEKSYAGMFITVLNCTADELPAAFEEVLAGFKKMPASGYDTDNDVSFNMVLQEMVQGEISGVGFSVDPLNPDNENPVVSIIPGLGFKLVSGEENGMGIELADSPKIISKDDAYGGKVFDKVYRSMTLSGDALFLEAAPYLKEIRGRLIKLEQLKGYAVDAEFTISKNRIYWLQVRPVTSLVPKGDYTVWDNSNLAINYPGVTLPLTSSYMQHSYSMAYMQMCRFLGSGNSFIENNRSLFKDMLGAIKGGMYYNITAWQQLLFQLPFGNKTSRMITKMMGADEARFSRPPVRASLAVYLRLLLNLMKCMLFFGHYKKRYLNQYNRTREQFESTGLQAKGHQELIDIYREMESDLGKYWYPPMINGFFAMLSYNGLKKILLRSKMHDWHPNFLNDAIAGIGDVVSVEIVRTFGELIDRLDKDEAVKRIIIEEPAQKALHEIQLEHPEFYMLIKDYLDRFGERCDEGEMKMETVNYREDPSKFIALLKANLSQPYQERPPQKQFDYSKILKEHYMYRPFTRLLLSTGLKFAIARIRDRENFRFIRTKSFDMARRLFREMDKRLLDQGLIDGPRDSLYLHFEELNAPLLANSYKMIVNLRKQEYAGYQNEYQPERYHQIGDAFYPIEKKSSASRDCLSGTGCSSGIATGAVLQVRSPEIHDLDVKGKILVSSFFEPGWIGLFARAGGLVAERGSLLSHTAILCREMGIPFIVGAKNAASVLIDGEKVKINGATGSIEKVSIHE</sequence>
<evidence type="ECO:0000259" key="1">
    <source>
        <dbReference type="Pfam" id="PF00391"/>
    </source>
</evidence>